<dbReference type="InterPro" id="IPR025427">
    <property type="entry name" value="DUF4160"/>
</dbReference>
<sequence length="79" mass="9512">MPTVLLLNGFRFFFYSRENKEPAHIHVAKGDAEGKIWLEPILEIAYFIRFTNSEQKQIIEIVTAHQQQFKNHWNEYFNQ</sequence>
<organism evidence="1 2">
    <name type="scientific">Flavisolibacter ginsenosidimutans</name>
    <dbReference type="NCBI Taxonomy" id="661481"/>
    <lineage>
        <taxon>Bacteria</taxon>
        <taxon>Pseudomonadati</taxon>
        <taxon>Bacteroidota</taxon>
        <taxon>Chitinophagia</taxon>
        <taxon>Chitinophagales</taxon>
        <taxon>Chitinophagaceae</taxon>
        <taxon>Flavisolibacter</taxon>
    </lineage>
</organism>
<accession>A0A5B8UGY0</accession>
<dbReference type="KEGG" id="fgg:FSB75_07615"/>
<name>A0A5B8UGY0_9BACT</name>
<gene>
    <name evidence="1" type="ORF">FSB75_07615</name>
</gene>
<keyword evidence="2" id="KW-1185">Reference proteome</keyword>
<dbReference type="OrthoDB" id="122670at2"/>
<dbReference type="Proteomes" id="UP000321204">
    <property type="component" value="Chromosome"/>
</dbReference>
<protein>
    <submittedName>
        <fullName evidence="1">DUF4160 domain-containing protein</fullName>
    </submittedName>
</protein>
<dbReference type="RefSeq" id="WP_146785085.1">
    <property type="nucleotide sequence ID" value="NZ_BAABIO010000001.1"/>
</dbReference>
<evidence type="ECO:0000313" key="1">
    <source>
        <dbReference type="EMBL" id="QEC55763.1"/>
    </source>
</evidence>
<evidence type="ECO:0000313" key="2">
    <source>
        <dbReference type="Proteomes" id="UP000321204"/>
    </source>
</evidence>
<dbReference type="Pfam" id="PF13711">
    <property type="entry name" value="DUF4160"/>
    <property type="match status" value="1"/>
</dbReference>
<reference evidence="1 2" key="1">
    <citation type="journal article" date="2015" name="Int. J. Syst. Evol. Microbiol.">
        <title>Flavisolibacter ginsenosidimutans sp. nov., with ginsenoside-converting activity isolated from soil used for cultivating ginseng.</title>
        <authorList>
            <person name="Zhao Y."/>
            <person name="Liu Q."/>
            <person name="Kang M.S."/>
            <person name="Jin F."/>
            <person name="Yu H."/>
            <person name="Im W.T."/>
        </authorList>
    </citation>
    <scope>NUCLEOTIDE SEQUENCE [LARGE SCALE GENOMIC DNA]</scope>
    <source>
        <strain evidence="1 2">Gsoil 636</strain>
    </source>
</reference>
<dbReference type="EMBL" id="CP042433">
    <property type="protein sequence ID" value="QEC55763.1"/>
    <property type="molecule type" value="Genomic_DNA"/>
</dbReference>
<proteinExistence type="predicted"/>
<dbReference type="AlphaFoldDB" id="A0A5B8UGY0"/>